<dbReference type="InterPro" id="IPR005467">
    <property type="entry name" value="His_kinase_dom"/>
</dbReference>
<dbReference type="PROSITE" id="PS50885">
    <property type="entry name" value="HAMP"/>
    <property type="match status" value="1"/>
</dbReference>
<dbReference type="CDD" id="cd06225">
    <property type="entry name" value="HAMP"/>
    <property type="match status" value="1"/>
</dbReference>
<keyword evidence="10" id="KW-0067">ATP-binding</keyword>
<dbReference type="CDD" id="cd00075">
    <property type="entry name" value="HATPase"/>
    <property type="match status" value="1"/>
</dbReference>
<proteinExistence type="predicted"/>
<dbReference type="PANTHER" id="PTHR43547:SF2">
    <property type="entry name" value="HYBRID SIGNAL TRANSDUCTION HISTIDINE KINASE C"/>
    <property type="match status" value="1"/>
</dbReference>
<feature type="compositionally biased region" description="Low complexity" evidence="15">
    <location>
        <begin position="631"/>
        <end position="660"/>
    </location>
</feature>
<dbReference type="RefSeq" id="WP_229864670.1">
    <property type="nucleotide sequence ID" value="NZ_BMWE01000030.1"/>
</dbReference>
<protein>
    <recommendedName>
        <fullName evidence="14">Sensor histidine kinase MtrB</fullName>
        <ecNumber evidence="3">2.7.13.3</ecNumber>
    </recommendedName>
</protein>
<feature type="domain" description="HAMP" evidence="18">
    <location>
        <begin position="286"/>
        <end position="338"/>
    </location>
</feature>
<dbReference type="PANTHER" id="PTHR43547">
    <property type="entry name" value="TWO-COMPONENT HISTIDINE KINASE"/>
    <property type="match status" value="1"/>
</dbReference>
<feature type="transmembrane region" description="Helical" evidence="16">
    <location>
        <begin position="73"/>
        <end position="96"/>
    </location>
</feature>
<dbReference type="CDD" id="cd00082">
    <property type="entry name" value="HisKA"/>
    <property type="match status" value="1"/>
</dbReference>
<dbReference type="InterPro" id="IPR003661">
    <property type="entry name" value="HisK_dim/P_dom"/>
</dbReference>
<dbReference type="Pfam" id="PF00512">
    <property type="entry name" value="HisKA"/>
    <property type="match status" value="1"/>
</dbReference>
<feature type="compositionally biased region" description="Basic and acidic residues" evidence="15">
    <location>
        <begin position="733"/>
        <end position="750"/>
    </location>
</feature>
<dbReference type="SMART" id="SM00388">
    <property type="entry name" value="HisKA"/>
    <property type="match status" value="1"/>
</dbReference>
<feature type="compositionally biased region" description="Low complexity" evidence="15">
    <location>
        <begin position="680"/>
        <end position="700"/>
    </location>
</feature>
<comment type="caution">
    <text evidence="19">The sequence shown here is derived from an EMBL/GenBank/DDBJ whole genome shotgun (WGS) entry which is preliminary data.</text>
</comment>
<evidence type="ECO:0000259" key="17">
    <source>
        <dbReference type="PROSITE" id="PS50109"/>
    </source>
</evidence>
<comment type="subcellular location">
    <subcellularLocation>
        <location evidence="2">Cell membrane</location>
        <topology evidence="2">Multi-pass membrane protein</topology>
    </subcellularLocation>
</comment>
<keyword evidence="5" id="KW-0597">Phosphoprotein</keyword>
<evidence type="ECO:0000256" key="8">
    <source>
        <dbReference type="ARBA" id="ARBA00022741"/>
    </source>
</evidence>
<feature type="region of interest" description="Disordered" evidence="15">
    <location>
        <begin position="552"/>
        <end position="750"/>
    </location>
</feature>
<keyword evidence="7 16" id="KW-0812">Transmembrane</keyword>
<dbReference type="SUPFAM" id="SSF47384">
    <property type="entry name" value="Homodimeric domain of signal transducing histidine kinase"/>
    <property type="match status" value="1"/>
</dbReference>
<dbReference type="Pfam" id="PF02518">
    <property type="entry name" value="HATPase_c"/>
    <property type="match status" value="1"/>
</dbReference>
<keyword evidence="13 16" id="KW-0472">Membrane</keyword>
<feature type="domain" description="Histidine kinase" evidence="17">
    <location>
        <begin position="353"/>
        <end position="570"/>
    </location>
</feature>
<feature type="compositionally biased region" description="Basic and acidic residues" evidence="15">
    <location>
        <begin position="582"/>
        <end position="593"/>
    </location>
</feature>
<evidence type="ECO:0000256" key="7">
    <source>
        <dbReference type="ARBA" id="ARBA00022692"/>
    </source>
</evidence>
<gene>
    <name evidence="19" type="ORF">GCM10010384_64440</name>
</gene>
<dbReference type="InterPro" id="IPR047669">
    <property type="entry name" value="MtrAB_MtrB"/>
</dbReference>
<evidence type="ECO:0000256" key="2">
    <source>
        <dbReference type="ARBA" id="ARBA00004651"/>
    </source>
</evidence>
<dbReference type="InterPro" id="IPR036097">
    <property type="entry name" value="HisK_dim/P_sf"/>
</dbReference>
<dbReference type="InterPro" id="IPR004358">
    <property type="entry name" value="Sig_transdc_His_kin-like_C"/>
</dbReference>
<dbReference type="SUPFAM" id="SSF55874">
    <property type="entry name" value="ATPase domain of HSP90 chaperone/DNA topoisomerase II/histidine kinase"/>
    <property type="match status" value="1"/>
</dbReference>
<evidence type="ECO:0000259" key="18">
    <source>
        <dbReference type="PROSITE" id="PS50885"/>
    </source>
</evidence>
<dbReference type="PROSITE" id="PS50109">
    <property type="entry name" value="HIS_KIN"/>
    <property type="match status" value="1"/>
</dbReference>
<evidence type="ECO:0000256" key="15">
    <source>
        <dbReference type="SAM" id="MobiDB-lite"/>
    </source>
</evidence>
<evidence type="ECO:0000256" key="4">
    <source>
        <dbReference type="ARBA" id="ARBA00022475"/>
    </source>
</evidence>
<evidence type="ECO:0000256" key="16">
    <source>
        <dbReference type="SAM" id="Phobius"/>
    </source>
</evidence>
<keyword evidence="6" id="KW-0808">Transferase</keyword>
<dbReference type="InterPro" id="IPR003594">
    <property type="entry name" value="HATPase_dom"/>
</dbReference>
<dbReference type="SUPFAM" id="SSF158472">
    <property type="entry name" value="HAMP domain-like"/>
    <property type="match status" value="1"/>
</dbReference>
<keyword evidence="11 16" id="KW-1133">Transmembrane helix</keyword>
<evidence type="ECO:0000313" key="20">
    <source>
        <dbReference type="Proteomes" id="UP000653308"/>
    </source>
</evidence>
<dbReference type="NCBIfam" id="NF040691">
    <property type="entry name" value="MtrAB_MtrB"/>
    <property type="match status" value="1"/>
</dbReference>
<keyword evidence="4" id="KW-1003">Cell membrane</keyword>
<accession>A0ABQ3AEC4</accession>
<dbReference type="Proteomes" id="UP000653308">
    <property type="component" value="Unassembled WGS sequence"/>
</dbReference>
<feature type="compositionally biased region" description="Basic and acidic residues" evidence="15">
    <location>
        <begin position="709"/>
        <end position="722"/>
    </location>
</feature>
<evidence type="ECO:0000256" key="6">
    <source>
        <dbReference type="ARBA" id="ARBA00022679"/>
    </source>
</evidence>
<dbReference type="Gene3D" id="1.10.287.130">
    <property type="match status" value="1"/>
</dbReference>
<evidence type="ECO:0000313" key="19">
    <source>
        <dbReference type="EMBL" id="GGY49362.1"/>
    </source>
</evidence>
<evidence type="ECO:0000256" key="14">
    <source>
        <dbReference type="ARBA" id="ARBA00035305"/>
    </source>
</evidence>
<evidence type="ECO:0000256" key="5">
    <source>
        <dbReference type="ARBA" id="ARBA00022553"/>
    </source>
</evidence>
<dbReference type="PRINTS" id="PR00344">
    <property type="entry name" value="BCTRLSENSOR"/>
</dbReference>
<evidence type="ECO:0000256" key="13">
    <source>
        <dbReference type="ARBA" id="ARBA00023136"/>
    </source>
</evidence>
<dbReference type="Pfam" id="PF00672">
    <property type="entry name" value="HAMP"/>
    <property type="match status" value="1"/>
</dbReference>
<feature type="compositionally biased region" description="Low complexity" evidence="15">
    <location>
        <begin position="1"/>
        <end position="20"/>
    </location>
</feature>
<evidence type="ECO:0000256" key="9">
    <source>
        <dbReference type="ARBA" id="ARBA00022777"/>
    </source>
</evidence>
<dbReference type="InterPro" id="IPR003660">
    <property type="entry name" value="HAMP_dom"/>
</dbReference>
<dbReference type="Gene3D" id="3.30.565.10">
    <property type="entry name" value="Histidine kinase-like ATPase, C-terminal domain"/>
    <property type="match status" value="1"/>
</dbReference>
<name>A0ABQ3AEC4_9ACTN</name>
<organism evidence="19 20">
    <name type="scientific">Streptomyces djakartensis</name>
    <dbReference type="NCBI Taxonomy" id="68193"/>
    <lineage>
        <taxon>Bacteria</taxon>
        <taxon>Bacillati</taxon>
        <taxon>Actinomycetota</taxon>
        <taxon>Actinomycetes</taxon>
        <taxon>Kitasatosporales</taxon>
        <taxon>Streptomycetaceae</taxon>
        <taxon>Streptomyces</taxon>
    </lineage>
</organism>
<feature type="region of interest" description="Disordered" evidence="15">
    <location>
        <begin position="1"/>
        <end position="22"/>
    </location>
</feature>
<dbReference type="InterPro" id="IPR036890">
    <property type="entry name" value="HATPase_C_sf"/>
</dbReference>
<dbReference type="EC" id="2.7.13.3" evidence="3"/>
<comment type="catalytic activity">
    <reaction evidence="1">
        <text>ATP + protein L-histidine = ADP + protein N-phospho-L-histidine.</text>
        <dbReference type="EC" id="2.7.13.3"/>
    </reaction>
</comment>
<keyword evidence="12" id="KW-0902">Two-component regulatory system</keyword>
<reference evidence="20" key="1">
    <citation type="journal article" date="2019" name="Int. J. Syst. Evol. Microbiol.">
        <title>The Global Catalogue of Microorganisms (GCM) 10K type strain sequencing project: providing services to taxonomists for standard genome sequencing and annotation.</title>
        <authorList>
            <consortium name="The Broad Institute Genomics Platform"/>
            <consortium name="The Broad Institute Genome Sequencing Center for Infectious Disease"/>
            <person name="Wu L."/>
            <person name="Ma J."/>
        </authorList>
    </citation>
    <scope>NUCLEOTIDE SEQUENCE [LARGE SCALE GENOMIC DNA]</scope>
    <source>
        <strain evidence="20">JCM 4957</strain>
    </source>
</reference>
<evidence type="ECO:0000256" key="10">
    <source>
        <dbReference type="ARBA" id="ARBA00022840"/>
    </source>
</evidence>
<dbReference type="GO" id="GO:0016301">
    <property type="term" value="F:kinase activity"/>
    <property type="evidence" value="ECO:0007669"/>
    <property type="project" value="UniProtKB-KW"/>
</dbReference>
<keyword evidence="8" id="KW-0547">Nucleotide-binding</keyword>
<evidence type="ECO:0000256" key="3">
    <source>
        <dbReference type="ARBA" id="ARBA00012438"/>
    </source>
</evidence>
<evidence type="ECO:0000256" key="1">
    <source>
        <dbReference type="ARBA" id="ARBA00000085"/>
    </source>
</evidence>
<keyword evidence="9 19" id="KW-0418">Kinase</keyword>
<evidence type="ECO:0000256" key="12">
    <source>
        <dbReference type="ARBA" id="ARBA00023012"/>
    </source>
</evidence>
<evidence type="ECO:0000256" key="11">
    <source>
        <dbReference type="ARBA" id="ARBA00022989"/>
    </source>
</evidence>
<dbReference type="EMBL" id="BMWE01000030">
    <property type="protein sequence ID" value="GGY49362.1"/>
    <property type="molecule type" value="Genomic_DNA"/>
</dbReference>
<keyword evidence="20" id="KW-1185">Reference proteome</keyword>
<dbReference type="SMART" id="SM00304">
    <property type="entry name" value="HAMP"/>
    <property type="match status" value="1"/>
</dbReference>
<sequence>MSGDSAASAPGPSGARPGRPVGRKRAASRWGRFLESGLLQGGVQGSPVIRLFMRWVRRPLLPVMRLWRRNIQLKVVVTTLLMSLGVVLLLGFVVIGQVRNGLLDAKVKASQSQATGGFAVAKQRADEAASGTGDDVATADGRPAQNVTQWMSDLVSSLSSGGQGAFDVVTLPASGAAGAGGRGQRASGEVDWSTSVPAALRERVGSSATAAQSYTRITYNNETKASQPGLVIGKQVNDPNGDPYQLYYLFPLTQEEKSLSLVKGTLATAGLFVVVLLGAIAWLVVRQVVTPVRMAAGIAERLSAGRLQERMKVTGEDDIARLGEAFNKMAQNLQLKISQLEDLSRMQRRFVSDVSHELRTPLTTVRMAADVIHEAREDFDPVTARSAELLTDQLDRFESLLADLLEISRFDAGAAALEAEPIDLRDVVRRVVSGAEPLAERKGTRIRVLGDQQPVVAEADARRVERVLRNLVVNAVEHGEGRDVVVKLAAAGGAVAVAVRDYGVGLKPGEATRVFSRFWRADPARARTTGGTGLGLSIALEDARLHGGWLQAWGEPGGGSQFRLTLPRTADEPLRGSPIPLEPKDSRRNRGLDDAGLPRGGGDGQKRATVPAQSANGPGPVGTGRNPIPPRAATAPPTADPTALPGSGARVVPRPASGPGPRRPEDPGAGEQPDGDESADGAAGSARNGVAGSPAGSARDGAGDGRSGPARDQRAREPRDADVVDDGSGGPGREAEPGDVDRQGEASRGR</sequence>
<dbReference type="SMART" id="SM00387">
    <property type="entry name" value="HATPase_c"/>
    <property type="match status" value="1"/>
</dbReference>
<dbReference type="Gene3D" id="6.10.340.10">
    <property type="match status" value="1"/>
</dbReference>